<feature type="compositionally biased region" description="Basic and acidic residues" evidence="1">
    <location>
        <begin position="344"/>
        <end position="355"/>
    </location>
</feature>
<evidence type="ECO:0000256" key="2">
    <source>
        <dbReference type="SAM" id="Phobius"/>
    </source>
</evidence>
<dbReference type="Proteomes" id="UP001363622">
    <property type="component" value="Unassembled WGS sequence"/>
</dbReference>
<keyword evidence="4" id="KW-1185">Reference proteome</keyword>
<dbReference type="PANTHER" id="PTHR16861">
    <property type="entry name" value="GLYCOPROTEIN 38"/>
    <property type="match status" value="1"/>
</dbReference>
<dbReference type="PANTHER" id="PTHR16861:SF4">
    <property type="entry name" value="SH3 DOMAIN PROTEIN (AFU_ORTHOLOGUE AFUA_1G13610)"/>
    <property type="match status" value="1"/>
</dbReference>
<reference evidence="3 4" key="1">
    <citation type="submission" date="2024-04" db="EMBL/GenBank/DDBJ databases">
        <title>Phyllosticta paracitricarpa is synonymous to the EU quarantine fungus P. citricarpa based on phylogenomic analyses.</title>
        <authorList>
            <consortium name="Lawrence Berkeley National Laboratory"/>
            <person name="Van Ingen-Buijs V.A."/>
            <person name="Van Westerhoven A.C."/>
            <person name="Haridas S."/>
            <person name="Skiadas P."/>
            <person name="Martin F."/>
            <person name="Groenewald J.Z."/>
            <person name="Crous P.W."/>
            <person name="Seidl M.F."/>
        </authorList>
    </citation>
    <scope>NUCLEOTIDE SEQUENCE [LARGE SCALE GENOMIC DNA]</scope>
    <source>
        <strain evidence="3 4">CBS 123371</strain>
    </source>
</reference>
<keyword evidence="2" id="KW-1133">Transmembrane helix</keyword>
<evidence type="ECO:0000313" key="3">
    <source>
        <dbReference type="EMBL" id="KAK7524117.1"/>
    </source>
</evidence>
<keyword evidence="2" id="KW-0472">Membrane</keyword>
<dbReference type="EMBL" id="JBBPHU010000001">
    <property type="protein sequence ID" value="KAK7524117.1"/>
    <property type="molecule type" value="Genomic_DNA"/>
</dbReference>
<keyword evidence="2" id="KW-0812">Transmembrane</keyword>
<protein>
    <submittedName>
        <fullName evidence="3">Uncharacterized protein</fullName>
    </submittedName>
</protein>
<proteinExistence type="predicted"/>
<accession>A0ABR1KZ70</accession>
<feature type="region of interest" description="Disordered" evidence="1">
    <location>
        <begin position="280"/>
        <end position="304"/>
    </location>
</feature>
<feature type="transmembrane region" description="Helical" evidence="2">
    <location>
        <begin position="244"/>
        <end position="267"/>
    </location>
</feature>
<sequence length="367" mass="36231">MSAASSTTLAKSTTTTAAAASSSAAASENANAAIALTTTFTPPSPCASHRLTMLSDYRIWVNEPLPVPGSTFSSCYPSAWIASYSSVEGSTSSIAPLVTPMLCPSGWDTASSVSQGSLSGYFACCPTGFNLTLPPTTAVSTRPFYGGTCYSDFTLGDTVTVAKYDSSSFSASIPFTPKATDQAFGHPIDGFARGVVIPTATGSNTAAAATNTSGGAASASSGAAVAQSSAASSGGGSSGLSGGAIAGIVIGVVAGVALLALAAWALLRRRRKASTSAAAAAAGIDATEKDASSPGGADSNAGINNEIHGNEVAEMSGEARQVHEMGTADTKGVKGGFFGGPPRAEMEGRGVHDVAELDGESPGGGRR</sequence>
<comment type="caution">
    <text evidence="3">The sequence shown here is derived from an EMBL/GenBank/DDBJ whole genome shotgun (WGS) entry which is preliminary data.</text>
</comment>
<feature type="region of interest" description="Disordered" evidence="1">
    <location>
        <begin position="326"/>
        <end position="367"/>
    </location>
</feature>
<evidence type="ECO:0000256" key="1">
    <source>
        <dbReference type="SAM" id="MobiDB-lite"/>
    </source>
</evidence>
<gene>
    <name evidence="3" type="ORF">IWZ03DRAFT_410912</name>
</gene>
<evidence type="ECO:0000313" key="4">
    <source>
        <dbReference type="Proteomes" id="UP001363622"/>
    </source>
</evidence>
<organism evidence="3 4">
    <name type="scientific">Phyllosticta citriasiana</name>
    <dbReference type="NCBI Taxonomy" id="595635"/>
    <lineage>
        <taxon>Eukaryota</taxon>
        <taxon>Fungi</taxon>
        <taxon>Dikarya</taxon>
        <taxon>Ascomycota</taxon>
        <taxon>Pezizomycotina</taxon>
        <taxon>Dothideomycetes</taxon>
        <taxon>Dothideomycetes incertae sedis</taxon>
        <taxon>Botryosphaeriales</taxon>
        <taxon>Phyllostictaceae</taxon>
        <taxon>Phyllosticta</taxon>
    </lineage>
</organism>
<name>A0ABR1KZ70_9PEZI</name>